<comment type="caution">
    <text evidence="1">The sequence shown here is derived from an EMBL/GenBank/DDBJ whole genome shotgun (WGS) entry which is preliminary data.</text>
</comment>
<proteinExistence type="predicted"/>
<evidence type="ECO:0000313" key="2">
    <source>
        <dbReference type="Proteomes" id="UP001627154"/>
    </source>
</evidence>
<keyword evidence="2" id="KW-1185">Reference proteome</keyword>
<dbReference type="EMBL" id="JBJJXI010000018">
    <property type="protein sequence ID" value="KAL3406766.1"/>
    <property type="molecule type" value="Genomic_DNA"/>
</dbReference>
<gene>
    <name evidence="1" type="ORF">TKK_000905</name>
</gene>
<name>A0ABD2XPU9_9HYME</name>
<dbReference type="AlphaFoldDB" id="A0ABD2XPU9"/>
<sequence length="186" mass="21638">MNSQVELAYGALSIVEILEKRGYELYRSDALAIMKTFAKFKLFEKSEELECWYDGGDDEEFASKAKDIMIIPNLSFNDLIQLRPEKAAKLLTPTDYYKFLITKWIWPWPGVIQKINGFLNRFNLPLVEKMSRGFFRSWALEPFLGLTRNRLTDCCCELVIQNLNNQDLYNICLAAEIAAKEENRDT</sequence>
<accession>A0ABD2XPU9</accession>
<organism evidence="1 2">
    <name type="scientific">Trichogramma kaykai</name>
    <dbReference type="NCBI Taxonomy" id="54128"/>
    <lineage>
        <taxon>Eukaryota</taxon>
        <taxon>Metazoa</taxon>
        <taxon>Ecdysozoa</taxon>
        <taxon>Arthropoda</taxon>
        <taxon>Hexapoda</taxon>
        <taxon>Insecta</taxon>
        <taxon>Pterygota</taxon>
        <taxon>Neoptera</taxon>
        <taxon>Endopterygota</taxon>
        <taxon>Hymenoptera</taxon>
        <taxon>Apocrita</taxon>
        <taxon>Proctotrupomorpha</taxon>
        <taxon>Chalcidoidea</taxon>
        <taxon>Trichogrammatidae</taxon>
        <taxon>Trichogramma</taxon>
    </lineage>
</organism>
<dbReference type="Proteomes" id="UP001627154">
    <property type="component" value="Unassembled WGS sequence"/>
</dbReference>
<evidence type="ECO:0000313" key="1">
    <source>
        <dbReference type="EMBL" id="KAL3406766.1"/>
    </source>
</evidence>
<reference evidence="1 2" key="1">
    <citation type="journal article" date="2024" name="bioRxiv">
        <title>A reference genome for Trichogramma kaykai: A tiny desert-dwelling parasitoid wasp with competing sex-ratio distorters.</title>
        <authorList>
            <person name="Culotta J."/>
            <person name="Lindsey A.R."/>
        </authorList>
    </citation>
    <scope>NUCLEOTIDE SEQUENCE [LARGE SCALE GENOMIC DNA]</scope>
    <source>
        <strain evidence="1 2">KSX58</strain>
    </source>
</reference>
<protein>
    <submittedName>
        <fullName evidence="1">Uncharacterized protein</fullName>
    </submittedName>
</protein>